<dbReference type="InterPro" id="IPR029065">
    <property type="entry name" value="Enolase_C-like"/>
</dbReference>
<dbReference type="CDD" id="cd03320">
    <property type="entry name" value="OSBS"/>
    <property type="match status" value="1"/>
</dbReference>
<evidence type="ECO:0000256" key="3">
    <source>
        <dbReference type="ARBA" id="ARBA00023239"/>
    </source>
</evidence>
<dbReference type="PANTHER" id="PTHR48073">
    <property type="entry name" value="O-SUCCINYLBENZOATE SYNTHASE-RELATED"/>
    <property type="match status" value="1"/>
</dbReference>
<feature type="domain" description="Mandelate racemase/muconate lactonizing enzyme C-terminal" evidence="5">
    <location>
        <begin position="164"/>
        <end position="257"/>
    </location>
</feature>
<dbReference type="SFLD" id="SFLDF00009">
    <property type="entry name" value="o-succinylbenzoate_synthase"/>
    <property type="match status" value="1"/>
</dbReference>
<keyword evidence="2" id="KW-0460">Magnesium</keyword>
<dbReference type="EMBL" id="AP011177">
    <property type="protein sequence ID" value="BAJ00189.1"/>
    <property type="molecule type" value="Genomic_DNA"/>
</dbReference>
<dbReference type="Proteomes" id="UP000002350">
    <property type="component" value="Chromosome"/>
</dbReference>
<dbReference type="NCBIfam" id="TIGR01927">
    <property type="entry name" value="menC_gam_Gplu"/>
    <property type="match status" value="1"/>
</dbReference>
<dbReference type="GO" id="GO:0043748">
    <property type="term" value="F:O-succinylbenzoate synthase activity"/>
    <property type="evidence" value="ECO:0007669"/>
    <property type="project" value="UniProtKB-EC"/>
</dbReference>
<dbReference type="AlphaFoldDB" id="D4ZEF9"/>
<dbReference type="GO" id="GO:0046872">
    <property type="term" value="F:metal ion binding"/>
    <property type="evidence" value="ECO:0007669"/>
    <property type="project" value="UniProtKB-KW"/>
</dbReference>
<name>D4ZEF9_SHEVD</name>
<evidence type="ECO:0000259" key="5">
    <source>
        <dbReference type="SMART" id="SM00922"/>
    </source>
</evidence>
<dbReference type="EC" id="4.2.1.113" evidence="4"/>
<gene>
    <name evidence="6" type="primary">menC</name>
    <name evidence="6" type="ordered locus">SVI_0218</name>
</gene>
<dbReference type="PROSITE" id="PS00909">
    <property type="entry name" value="MR_MLE_2"/>
    <property type="match status" value="1"/>
</dbReference>
<dbReference type="InterPro" id="IPR013342">
    <property type="entry name" value="Mandelate_racemase_C"/>
</dbReference>
<dbReference type="SFLD" id="SFLDG00180">
    <property type="entry name" value="muconate_cycloisomerase"/>
    <property type="match status" value="1"/>
</dbReference>
<reference evidence="7" key="1">
    <citation type="journal article" date="2010" name="Mol. Biosyst.">
        <title>Complete genome sequence and comparative analysis of Shewanella violacea, a psychrophilic and piezophilic bacterium from deep sea floor sediments.</title>
        <authorList>
            <person name="Aono E."/>
            <person name="Baba T."/>
            <person name="Ara T."/>
            <person name="Nishi T."/>
            <person name="Nakamichi T."/>
            <person name="Inamoto E."/>
            <person name="Toyonaga H."/>
            <person name="Hasegawa M."/>
            <person name="Takai Y."/>
            <person name="Okumura Y."/>
            <person name="Baba M."/>
            <person name="Tomita M."/>
            <person name="Kato C."/>
            <person name="Oshima T."/>
            <person name="Nakasone K."/>
            <person name="Mori H."/>
        </authorList>
    </citation>
    <scope>NUCLEOTIDE SEQUENCE [LARGE SCALE GENOMIC DNA]</scope>
    <source>
        <strain evidence="7">JCM 10179 / CIP 106290 / LMG 19151 / DSS12</strain>
    </source>
</reference>
<keyword evidence="1" id="KW-0479">Metal-binding</keyword>
<dbReference type="InterPro" id="IPR041338">
    <property type="entry name" value="OSBS_N"/>
</dbReference>
<dbReference type="Gene3D" id="3.20.20.120">
    <property type="entry name" value="Enolase-like C-terminal domain"/>
    <property type="match status" value="1"/>
</dbReference>
<dbReference type="eggNOG" id="COG1441">
    <property type="taxonomic scope" value="Bacteria"/>
</dbReference>
<keyword evidence="7" id="KW-1185">Reference proteome</keyword>
<dbReference type="SUPFAM" id="SSF54826">
    <property type="entry name" value="Enolase N-terminal domain-like"/>
    <property type="match status" value="1"/>
</dbReference>
<dbReference type="Pfam" id="PF13378">
    <property type="entry name" value="MR_MLE_C"/>
    <property type="match status" value="1"/>
</dbReference>
<dbReference type="InterPro" id="IPR029017">
    <property type="entry name" value="Enolase-like_N"/>
</dbReference>
<accession>D4ZEF9</accession>
<proteinExistence type="predicted"/>
<dbReference type="GO" id="GO:0009063">
    <property type="term" value="P:amino acid catabolic process"/>
    <property type="evidence" value="ECO:0007669"/>
    <property type="project" value="InterPro"/>
</dbReference>
<dbReference type="Pfam" id="PF21508">
    <property type="entry name" value="MenC_N"/>
    <property type="match status" value="1"/>
</dbReference>
<evidence type="ECO:0000256" key="1">
    <source>
        <dbReference type="ARBA" id="ARBA00022723"/>
    </source>
</evidence>
<dbReference type="NCBIfam" id="NF003473">
    <property type="entry name" value="PRK05105.1"/>
    <property type="match status" value="1"/>
</dbReference>
<evidence type="ECO:0000313" key="7">
    <source>
        <dbReference type="Proteomes" id="UP000002350"/>
    </source>
</evidence>
<dbReference type="KEGG" id="svo:SVI_0218"/>
<evidence type="ECO:0000313" key="6">
    <source>
        <dbReference type="EMBL" id="BAJ00189.1"/>
    </source>
</evidence>
<keyword evidence="3" id="KW-0456">Lyase</keyword>
<dbReference type="InterPro" id="IPR036849">
    <property type="entry name" value="Enolase-like_C_sf"/>
</dbReference>
<dbReference type="HOGENOM" id="CLU_030273_0_1_6"/>
<dbReference type="GO" id="GO:0009234">
    <property type="term" value="P:menaquinone biosynthetic process"/>
    <property type="evidence" value="ECO:0007669"/>
    <property type="project" value="UniProtKB-UniRule"/>
</dbReference>
<evidence type="ECO:0000256" key="2">
    <source>
        <dbReference type="ARBA" id="ARBA00022842"/>
    </source>
</evidence>
<sequence length="368" mass="40872">MSAIDITTHRDSSMIISSAQLYSYQIPLDKLLPVGKQRIDQRSGLVLRLQVKGNSEAAKTADLRTELVEISPLSGLDIDGHPLMGFSQESMEDVSQQLVERLDSLIDKPLIHLLDLADETQYPSLAFGLSLLYAKLIGQLDDSGLSQRKNTVIPLIYHTEGDPISTLHDRVRALSRDTHSVKIKVAQASLEEEIQLVHQVLAIRPDLKLRLDANRGFTLEQAIEFAACLPIHAIEYIEEPCIDHNDNPMFYRAIGMPWALDETLNEPTFKFEMQPGLTALIIKPMLMGTLEKIQKLQHQADLYGVRTILSSSLEASLGIEALARLNQIMSPDEAPGLDTLGAFSTDLIIESGKTKCLRCDDLNLIKSV</sequence>
<dbReference type="SFLD" id="SFLDS00001">
    <property type="entry name" value="Enolase"/>
    <property type="match status" value="1"/>
</dbReference>
<dbReference type="STRING" id="637905.SVI_0218"/>
<protein>
    <recommendedName>
        <fullName evidence="4">o-succinylbenzoate synthase</fullName>
        <ecNumber evidence="4">4.2.1.113</ecNumber>
    </recommendedName>
</protein>
<evidence type="ECO:0000256" key="4">
    <source>
        <dbReference type="NCBIfam" id="TIGR01927"/>
    </source>
</evidence>
<dbReference type="SMART" id="SM00922">
    <property type="entry name" value="MR_MLE"/>
    <property type="match status" value="1"/>
</dbReference>
<dbReference type="SUPFAM" id="SSF51604">
    <property type="entry name" value="Enolase C-terminal domain-like"/>
    <property type="match status" value="1"/>
</dbReference>
<dbReference type="InterPro" id="IPR018110">
    <property type="entry name" value="Mandel_Rmase/mucon_lact_enz_CS"/>
</dbReference>
<dbReference type="Gene3D" id="3.30.390.10">
    <property type="entry name" value="Enolase-like, N-terminal domain"/>
    <property type="match status" value="1"/>
</dbReference>
<organism evidence="6 7">
    <name type="scientific">Shewanella violacea (strain JCM 10179 / CIP 106290 / LMG 19151 / DSS12)</name>
    <dbReference type="NCBI Taxonomy" id="637905"/>
    <lineage>
        <taxon>Bacteria</taxon>
        <taxon>Pseudomonadati</taxon>
        <taxon>Pseudomonadota</taxon>
        <taxon>Gammaproteobacteria</taxon>
        <taxon>Alteromonadales</taxon>
        <taxon>Shewanellaceae</taxon>
        <taxon>Shewanella</taxon>
    </lineage>
</organism>
<dbReference type="PANTHER" id="PTHR48073:SF2">
    <property type="entry name" value="O-SUCCINYLBENZOATE SYNTHASE"/>
    <property type="match status" value="1"/>
</dbReference>